<evidence type="ECO:0000256" key="1">
    <source>
        <dbReference type="ARBA" id="ARBA00004241"/>
    </source>
</evidence>
<dbReference type="Proteomes" id="UP001185068">
    <property type="component" value="Unassembled WGS sequence"/>
</dbReference>
<feature type="signal peptide" evidence="8">
    <location>
        <begin position="1"/>
        <end position="19"/>
    </location>
</feature>
<gene>
    <name evidence="10" type="ORF">MX989_07785</name>
</gene>
<dbReference type="GO" id="GO:0009279">
    <property type="term" value="C:cell outer membrane"/>
    <property type="evidence" value="ECO:0007669"/>
    <property type="project" value="UniProtKB-SubCell"/>
</dbReference>
<proteinExistence type="predicted"/>
<keyword evidence="6" id="KW-0472">Membrane</keyword>
<dbReference type="Gene3D" id="3.30.1300.30">
    <property type="entry name" value="GSPII I/J protein-like"/>
    <property type="match status" value="1"/>
</dbReference>
<keyword evidence="5 8" id="KW-0732">Signal</keyword>
<comment type="subcellular location">
    <subcellularLocation>
        <location evidence="2">Cell outer membrane</location>
    </subcellularLocation>
    <subcellularLocation>
        <location evidence="1">Cell surface</location>
    </subcellularLocation>
</comment>
<comment type="caution">
    <text evidence="10">The sequence shown here is derived from an EMBL/GenBank/DDBJ whole genome shotgun (WGS) entry which is preliminary data.</text>
</comment>
<keyword evidence="7" id="KW-0998">Cell outer membrane</keyword>
<dbReference type="AlphaFoldDB" id="A0AAE4DVK4"/>
<feature type="domain" description="Trimeric autotransporter adhesin YadA-like C-terminal membrane anchor" evidence="9">
    <location>
        <begin position="308"/>
        <end position="366"/>
    </location>
</feature>
<dbReference type="InterPro" id="IPR005594">
    <property type="entry name" value="YadA_C"/>
</dbReference>
<evidence type="ECO:0000256" key="2">
    <source>
        <dbReference type="ARBA" id="ARBA00004442"/>
    </source>
</evidence>
<evidence type="ECO:0000259" key="9">
    <source>
        <dbReference type="Pfam" id="PF03895"/>
    </source>
</evidence>
<dbReference type="InterPro" id="IPR045584">
    <property type="entry name" value="Pilin-like"/>
</dbReference>
<dbReference type="GO" id="GO:0009986">
    <property type="term" value="C:cell surface"/>
    <property type="evidence" value="ECO:0007669"/>
    <property type="project" value="UniProtKB-SubCell"/>
</dbReference>
<keyword evidence="4" id="KW-0812">Transmembrane</keyword>
<sequence>MKKSIIAVFVFGVSSAAMAIQHNPVNTQYNITYNTNFGNSYINAKNNQSAWNSAPYAVPVKPQSIPAPVPTLIQLTPPKPVLPPQQTPTPLVAPQPVLPLQKTPVVPPKPQSYNVPGKIPALQTHLMYTPSVPPKAIILAPVQPLISRNDPIGVQGDIQKLTITVVDTQTPVGPTTLPAPATAKTSIATAPQRILTINGINGKDGATGKTGPQGVAGKAGRDGITTTITKSIVDKSTLAKVDATINHVKSLSAQTTAQAKDLKAAQQVFAQTQANTHSQFKNLKDEVDGNKKEARGGVASAVAIASMPQVEKDQAVMFSAGAGEFRGEEAVSVGASFHAGRAVVKAGMSDSTNNDFAMGVGVGIGF</sequence>
<protein>
    <submittedName>
        <fullName evidence="10">YadA-like family protein</fullName>
    </submittedName>
</protein>
<organism evidence="10 11">
    <name type="scientific">Enterobacter sichuanensis</name>
    <dbReference type="NCBI Taxonomy" id="2071710"/>
    <lineage>
        <taxon>Bacteria</taxon>
        <taxon>Pseudomonadati</taxon>
        <taxon>Pseudomonadota</taxon>
        <taxon>Gammaproteobacteria</taxon>
        <taxon>Enterobacterales</taxon>
        <taxon>Enterobacteriaceae</taxon>
        <taxon>Enterobacter</taxon>
        <taxon>Enterobacter cloacae complex</taxon>
    </lineage>
</organism>
<accession>A0AAE4DVK4</accession>
<name>A0AAE4DVK4_9ENTR</name>
<evidence type="ECO:0000313" key="10">
    <source>
        <dbReference type="EMBL" id="MDR9945980.1"/>
    </source>
</evidence>
<evidence type="ECO:0000256" key="6">
    <source>
        <dbReference type="ARBA" id="ARBA00023136"/>
    </source>
</evidence>
<evidence type="ECO:0000256" key="7">
    <source>
        <dbReference type="ARBA" id="ARBA00023237"/>
    </source>
</evidence>
<evidence type="ECO:0000256" key="3">
    <source>
        <dbReference type="ARBA" id="ARBA00022452"/>
    </source>
</evidence>
<reference evidence="10" key="1">
    <citation type="submission" date="2022-11" db="EMBL/GenBank/DDBJ databases">
        <title>blaNDM-1 and qnrB1 co-producing ST413 Enterobacter.</title>
        <authorList>
            <person name="Halder G."/>
            <person name="Chaudhuri B."/>
            <person name="Dutta S."/>
        </authorList>
    </citation>
    <scope>NUCLEOTIDE SEQUENCE</scope>
    <source>
        <strain evidence="10">PEER684</strain>
    </source>
</reference>
<dbReference type="SUPFAM" id="SSF54523">
    <property type="entry name" value="Pili subunits"/>
    <property type="match status" value="1"/>
</dbReference>
<evidence type="ECO:0000256" key="4">
    <source>
        <dbReference type="ARBA" id="ARBA00022692"/>
    </source>
</evidence>
<evidence type="ECO:0000256" key="5">
    <source>
        <dbReference type="ARBA" id="ARBA00022729"/>
    </source>
</evidence>
<dbReference type="Pfam" id="PF03895">
    <property type="entry name" value="YadA_anchor"/>
    <property type="match status" value="1"/>
</dbReference>
<evidence type="ECO:0000313" key="11">
    <source>
        <dbReference type="Proteomes" id="UP001185068"/>
    </source>
</evidence>
<evidence type="ECO:0000256" key="8">
    <source>
        <dbReference type="SAM" id="SignalP"/>
    </source>
</evidence>
<feature type="chain" id="PRO_5042274560" evidence="8">
    <location>
        <begin position="20"/>
        <end position="366"/>
    </location>
</feature>
<keyword evidence="3" id="KW-1134">Transmembrane beta strand</keyword>
<dbReference type="EMBL" id="JALLIR010000001">
    <property type="protein sequence ID" value="MDR9945980.1"/>
    <property type="molecule type" value="Genomic_DNA"/>
</dbReference>
<dbReference type="RefSeq" id="WP_080337396.1">
    <property type="nucleotide sequence ID" value="NZ_JALLIR010000001.1"/>
</dbReference>